<comment type="caution">
    <text evidence="2">The sequence shown here is derived from an EMBL/GenBank/DDBJ whole genome shotgun (WGS) entry which is preliminary data.</text>
</comment>
<dbReference type="Pfam" id="PF10027">
    <property type="entry name" value="DUF2269"/>
    <property type="match status" value="1"/>
</dbReference>
<keyword evidence="1" id="KW-0472">Membrane</keyword>
<keyword evidence="1" id="KW-1133">Transmembrane helix</keyword>
<evidence type="ECO:0000313" key="2">
    <source>
        <dbReference type="EMBL" id="MBB4650671.1"/>
    </source>
</evidence>
<feature type="transmembrane region" description="Helical" evidence="1">
    <location>
        <begin position="68"/>
        <end position="92"/>
    </location>
</feature>
<reference evidence="2 3" key="1">
    <citation type="submission" date="2020-08" db="EMBL/GenBank/DDBJ databases">
        <title>Genomic Encyclopedia of Type Strains, Phase IV (KMG-IV): sequencing the most valuable type-strain genomes for metagenomic binning, comparative biology and taxonomic classification.</title>
        <authorList>
            <person name="Goeker M."/>
        </authorList>
    </citation>
    <scope>NUCLEOTIDE SEQUENCE [LARGE SCALE GENOMIC DNA]</scope>
    <source>
        <strain evidence="2 3">DSM 7050</strain>
    </source>
</reference>
<feature type="transmembrane region" description="Helical" evidence="1">
    <location>
        <begin position="98"/>
        <end position="117"/>
    </location>
</feature>
<organism evidence="2 3">
    <name type="scientific">Aminobacter niigataensis</name>
    <dbReference type="NCBI Taxonomy" id="83265"/>
    <lineage>
        <taxon>Bacteria</taxon>
        <taxon>Pseudomonadati</taxon>
        <taxon>Pseudomonadota</taxon>
        <taxon>Alphaproteobacteria</taxon>
        <taxon>Hyphomicrobiales</taxon>
        <taxon>Phyllobacteriaceae</taxon>
        <taxon>Aminobacter</taxon>
    </lineage>
</organism>
<accession>A0ABR6L3U8</accession>
<name>A0ABR6L3U8_9HYPH</name>
<feature type="transmembrane region" description="Helical" evidence="1">
    <location>
        <begin position="171"/>
        <end position="189"/>
    </location>
</feature>
<proteinExistence type="predicted"/>
<evidence type="ECO:0000256" key="1">
    <source>
        <dbReference type="SAM" id="Phobius"/>
    </source>
</evidence>
<keyword evidence="3" id="KW-1185">Reference proteome</keyword>
<sequence>MKQLLPLSENRIGKVWNMDLYSLFKLLHIVAAVVWAGGGFALMLLAFRADRAGNVEGMLQAMGSIGQLGKRLFVPASLATLVFGLIMCTFWVGFRDLWVVIGLAGYATTFLVGTLIFQPTGDRMAAMIARDGVTPAALDQGRRILKVARFDYAVMLIIVADMVLKPTLSDVPVLSAMAVLFVAGAWAAFGSQRGVAVPAA</sequence>
<dbReference type="RefSeq" id="WP_343061715.1">
    <property type="nucleotide sequence ID" value="NZ_BAAAVZ010000002.1"/>
</dbReference>
<dbReference type="Proteomes" id="UP000539538">
    <property type="component" value="Unassembled WGS sequence"/>
</dbReference>
<gene>
    <name evidence="2" type="ORF">GGQ99_002426</name>
</gene>
<protein>
    <submittedName>
        <fullName evidence="2">Membrane protein</fullName>
    </submittedName>
</protein>
<feature type="transmembrane region" description="Helical" evidence="1">
    <location>
        <begin position="26"/>
        <end position="47"/>
    </location>
</feature>
<dbReference type="EMBL" id="JACHOT010000002">
    <property type="protein sequence ID" value="MBB4650671.1"/>
    <property type="molecule type" value="Genomic_DNA"/>
</dbReference>
<evidence type="ECO:0000313" key="3">
    <source>
        <dbReference type="Proteomes" id="UP000539538"/>
    </source>
</evidence>
<keyword evidence="1" id="KW-0812">Transmembrane</keyword>
<dbReference type="InterPro" id="IPR018729">
    <property type="entry name" value="DUF2269_transmembrane"/>
</dbReference>